<reference evidence="3" key="2">
    <citation type="submission" date="2025-08" db="UniProtKB">
        <authorList>
            <consortium name="RefSeq"/>
        </authorList>
    </citation>
    <scope>IDENTIFICATION</scope>
    <source>
        <tissue evidence="3">Tongue muscle</tissue>
    </source>
</reference>
<organism evidence="2 3">
    <name type="scientific">Odocoileus virginianus</name>
    <name type="common">White-tailed deer</name>
    <dbReference type="NCBI Taxonomy" id="9874"/>
    <lineage>
        <taxon>Eukaryota</taxon>
        <taxon>Metazoa</taxon>
        <taxon>Chordata</taxon>
        <taxon>Craniata</taxon>
        <taxon>Vertebrata</taxon>
        <taxon>Euteleostomi</taxon>
        <taxon>Mammalia</taxon>
        <taxon>Eutheria</taxon>
        <taxon>Laurasiatheria</taxon>
        <taxon>Artiodactyla</taxon>
        <taxon>Ruminantia</taxon>
        <taxon>Pecora</taxon>
        <taxon>Cervidae</taxon>
        <taxon>Odocoileinae</taxon>
        <taxon>Odocoileus</taxon>
    </lineage>
</organism>
<evidence type="ECO:0008006" key="4">
    <source>
        <dbReference type="Google" id="ProtNLM"/>
    </source>
</evidence>
<feature type="region of interest" description="Disordered" evidence="1">
    <location>
        <begin position="293"/>
        <end position="364"/>
    </location>
</feature>
<feature type="compositionally biased region" description="Basic residues" evidence="1">
    <location>
        <begin position="178"/>
        <end position="206"/>
    </location>
</feature>
<keyword evidence="2" id="KW-1185">Reference proteome</keyword>
<evidence type="ECO:0000256" key="1">
    <source>
        <dbReference type="SAM" id="MobiDB-lite"/>
    </source>
</evidence>
<feature type="compositionally biased region" description="Polar residues" evidence="1">
    <location>
        <begin position="343"/>
        <end position="364"/>
    </location>
</feature>
<reference evidence="2" key="1">
    <citation type="journal article" date="2022" name="J. Hered.">
        <title>A De Novo Chromosome-Level Genome Assembly of the White-Tailed Deer, Odocoileus Virginianus.</title>
        <authorList>
            <person name="London E.W."/>
            <person name="Roca A.L."/>
            <person name="Novakofski J.E."/>
            <person name="Mateus-Pinilla N.E."/>
        </authorList>
    </citation>
    <scope>NUCLEOTIDE SEQUENCE [LARGE SCALE GENOMIC DNA]</scope>
</reference>
<feature type="compositionally biased region" description="Basic and acidic residues" evidence="1">
    <location>
        <begin position="320"/>
        <end position="332"/>
    </location>
</feature>
<evidence type="ECO:0000313" key="3">
    <source>
        <dbReference type="RefSeq" id="XP_070324651.1"/>
    </source>
</evidence>
<feature type="region of interest" description="Disordered" evidence="1">
    <location>
        <begin position="128"/>
        <end position="257"/>
    </location>
</feature>
<evidence type="ECO:0000313" key="2">
    <source>
        <dbReference type="Proteomes" id="UP001652640"/>
    </source>
</evidence>
<dbReference type="GeneID" id="110129441"/>
<feature type="compositionally biased region" description="Gly residues" evidence="1">
    <location>
        <begin position="219"/>
        <end position="232"/>
    </location>
</feature>
<gene>
    <name evidence="3" type="primary">LOC110129441</name>
</gene>
<accession>A0ABM4IA02</accession>
<dbReference type="Proteomes" id="UP001652640">
    <property type="component" value="Chromosome 6"/>
</dbReference>
<dbReference type="RefSeq" id="XP_070324651.1">
    <property type="nucleotide sequence ID" value="XM_070468550.1"/>
</dbReference>
<name>A0ABM4IA02_ODOVR</name>
<sequence length="364" mass="39131">MKGLLYRGNANPSSSRQTWNLMKVDTSTLKFASHHRLPIYKCNRLADPRERNEPPTGTELLFPVSHDQTSRPIPPAQCAKRSPRRLAESCADSDSEVRARARAPGAVQLGLAPAGLRYQHATTSEIKNFDRPPGVLLRAPDPRPSQKWGRGCQQPCTPQLPSPNPGRRSHLPLGSASRCRRASGRVRRALSLGGKKREKPCRRSARAHSPPPLRITAGGEAGSGAARRGGSGEVEAQSAQLPSLDPKGTQNAGWRKAGGGSCALGGVGGRGAPPSPWASTIVWALGSPLAPQPRFSAPHPARLRPLQKKAEGAAGAETYPDQKRGKEEEKDPGWPSSWHCRSGTMSLEQKPSSCQPYRQNSSVL</sequence>
<proteinExistence type="predicted"/>
<protein>
    <recommendedName>
        <fullName evidence="4">Collagen alpha-1(I) chain-like</fullName>
    </recommendedName>
</protein>